<evidence type="ECO:0000313" key="4">
    <source>
        <dbReference type="EMBL" id="GAA0479495.1"/>
    </source>
</evidence>
<dbReference type="Proteomes" id="UP001500713">
    <property type="component" value="Unassembled WGS sequence"/>
</dbReference>
<dbReference type="EMBL" id="BAAAEM010000002">
    <property type="protein sequence ID" value="GAA0479495.1"/>
    <property type="molecule type" value="Genomic_DNA"/>
</dbReference>
<evidence type="ECO:0000256" key="3">
    <source>
        <dbReference type="ARBA" id="ARBA00023235"/>
    </source>
</evidence>
<protein>
    <submittedName>
        <fullName evidence="4">Enoyl-CoA hydratase</fullName>
    </submittedName>
</protein>
<dbReference type="CDD" id="cd06558">
    <property type="entry name" value="crotonase-like"/>
    <property type="match status" value="1"/>
</dbReference>
<dbReference type="InterPro" id="IPR029045">
    <property type="entry name" value="ClpP/crotonase-like_dom_sf"/>
</dbReference>
<dbReference type="InterPro" id="IPR051053">
    <property type="entry name" value="ECH/Chromodomain_protein"/>
</dbReference>
<evidence type="ECO:0000256" key="1">
    <source>
        <dbReference type="ARBA" id="ARBA00004275"/>
    </source>
</evidence>
<dbReference type="SUPFAM" id="SSF52096">
    <property type="entry name" value="ClpP/crotonase"/>
    <property type="match status" value="1"/>
</dbReference>
<reference evidence="4 5" key="1">
    <citation type="journal article" date="2019" name="Int. J. Syst. Evol. Microbiol.">
        <title>The Global Catalogue of Microorganisms (GCM) 10K type strain sequencing project: providing services to taxonomists for standard genome sequencing and annotation.</title>
        <authorList>
            <consortium name="The Broad Institute Genomics Platform"/>
            <consortium name="The Broad Institute Genome Sequencing Center for Infectious Disease"/>
            <person name="Wu L."/>
            <person name="Ma J."/>
        </authorList>
    </citation>
    <scope>NUCLEOTIDE SEQUENCE [LARGE SCALE GENOMIC DNA]</scope>
    <source>
        <strain evidence="4 5">JCM 14162</strain>
    </source>
</reference>
<name>A0ABN1ALL7_9SPHN</name>
<keyword evidence="3" id="KW-0413">Isomerase</keyword>
<keyword evidence="5" id="KW-1185">Reference proteome</keyword>
<dbReference type="Gene3D" id="3.90.226.10">
    <property type="entry name" value="2-enoyl-CoA Hydratase, Chain A, domain 1"/>
    <property type="match status" value="1"/>
</dbReference>
<dbReference type="RefSeq" id="WP_229954485.1">
    <property type="nucleotide sequence ID" value="NZ_BAAAEM010000002.1"/>
</dbReference>
<dbReference type="InterPro" id="IPR001753">
    <property type="entry name" value="Enoyl-CoA_hydra/iso"/>
</dbReference>
<accession>A0ABN1ALL7</accession>
<dbReference type="PANTHER" id="PTHR43684">
    <property type="match status" value="1"/>
</dbReference>
<proteinExistence type="predicted"/>
<dbReference type="PANTHER" id="PTHR43684:SF1">
    <property type="entry name" value="ENOYL-COA DELTA ISOMERASE 2"/>
    <property type="match status" value="1"/>
</dbReference>
<sequence>MSNHIKIDTCDRVTTVTISRTEKKNAITQDMYAAMADAINEYDSTDDARAIIITGDGDMFTSGNDLQDFSTGGDKDDDIPPVSRFLIAIKDCSKPVIAAVNGPAIGVGLTMLLHCDLVYAAESATFGAPFVKLGLVPEAASSMLLPAAVGMAVANDILLAGRTLTAKEALEHGLIARVFKEVELADAVRDIAISIAGAAPNALRRSKSLIRNNQERVSQHMMAEGQVFAEQLQSTDFMESVAAMMQKRQPVYS</sequence>
<evidence type="ECO:0000313" key="5">
    <source>
        <dbReference type="Proteomes" id="UP001500713"/>
    </source>
</evidence>
<evidence type="ECO:0000256" key="2">
    <source>
        <dbReference type="ARBA" id="ARBA00023140"/>
    </source>
</evidence>
<keyword evidence="2" id="KW-0576">Peroxisome</keyword>
<gene>
    <name evidence="4" type="ORF">GCM10009096_21990</name>
</gene>
<comment type="subcellular location">
    <subcellularLocation>
        <location evidence="1">Peroxisome</location>
    </subcellularLocation>
</comment>
<dbReference type="Pfam" id="PF00378">
    <property type="entry name" value="ECH_1"/>
    <property type="match status" value="1"/>
</dbReference>
<organism evidence="4 5">
    <name type="scientific">Parasphingorhabdus litoris</name>
    <dbReference type="NCBI Taxonomy" id="394733"/>
    <lineage>
        <taxon>Bacteria</taxon>
        <taxon>Pseudomonadati</taxon>
        <taxon>Pseudomonadota</taxon>
        <taxon>Alphaproteobacteria</taxon>
        <taxon>Sphingomonadales</taxon>
        <taxon>Sphingomonadaceae</taxon>
        <taxon>Parasphingorhabdus</taxon>
    </lineage>
</organism>
<comment type="caution">
    <text evidence="4">The sequence shown here is derived from an EMBL/GenBank/DDBJ whole genome shotgun (WGS) entry which is preliminary data.</text>
</comment>